<comment type="caution">
    <text evidence="6">The sequence shown here is derived from an EMBL/GenBank/DDBJ whole genome shotgun (WGS) entry which is preliminary data.</text>
</comment>
<dbReference type="PANTHER" id="PTHR11712">
    <property type="entry name" value="POLYKETIDE SYNTHASE-RELATED"/>
    <property type="match status" value="1"/>
</dbReference>
<evidence type="ECO:0000313" key="7">
    <source>
        <dbReference type="Proteomes" id="UP000644441"/>
    </source>
</evidence>
<dbReference type="Proteomes" id="UP000644441">
    <property type="component" value="Unassembled WGS sequence"/>
</dbReference>
<dbReference type="RefSeq" id="WP_194856666.1">
    <property type="nucleotide sequence ID" value="NZ_ARXR01000034.1"/>
</dbReference>
<evidence type="ECO:0000259" key="5">
    <source>
        <dbReference type="PROSITE" id="PS52004"/>
    </source>
</evidence>
<sequence>MPALPVITAVGGINAAGRTSMHHGFHRLVFDALDDAGRRRTLDALGALNGVHSETALLNGTLIRGLPESQRLNMAVNGHSDSPLTLEMRNMDLPDPLPTGWRVEPINRQRSRVTLPAGADLRVPTDVTRRVSAAGQLPDGFDPGALYASRNHPRALQMAVYGVSDAFGMLGIPWDSLRGRLAPDEVAVYASNAMAQLDDNGLGGMMRAPALGHRTTSKQCPLGLGEMTADFINAYVLRSAGSTGGMLGACATFLYNLERGVHAIRQGRARLVVVGTSEAPLVPEVMEGYRAMGALAEDEALAALDGAASADLRRACRPFGDNCGFTMAESAQFAVLMDDALALELGADILGAVPDVFVHADGAKKSISSPGIGNYLTLARSANLVRQLLGEDALRERSYVHAHGTGTPQNRVTESHVLNQVAEAFGIRDWPVAAIKAYVGHSLGSAGGDQLAAALGTFADGVLPGIATVERFADDLHADRLSLKQAHRELRPDAALLNSKGFGGNNATAVVLSPDATTDLLARRHGAAALDGWRDKVGATRAAAGEYDRRALAGQALPEYHFNDGVLHGDDVAINDREIRLPGWDQPLTFGHDSGFDDYR</sequence>
<dbReference type="Pfam" id="PF02801">
    <property type="entry name" value="Ketoacyl-synt_C"/>
    <property type="match status" value="1"/>
</dbReference>
<dbReference type="Pfam" id="PF00109">
    <property type="entry name" value="ketoacyl-synt"/>
    <property type="match status" value="1"/>
</dbReference>
<evidence type="ECO:0000256" key="4">
    <source>
        <dbReference type="RuleBase" id="RU003694"/>
    </source>
</evidence>
<evidence type="ECO:0000256" key="2">
    <source>
        <dbReference type="ARBA" id="ARBA00008467"/>
    </source>
</evidence>
<dbReference type="InterPro" id="IPR014031">
    <property type="entry name" value="Ketoacyl_synth_C"/>
</dbReference>
<keyword evidence="3 4" id="KW-0808">Transferase</keyword>
<name>A0ABS0AJC1_9GAMM</name>
<dbReference type="InterPro" id="IPR047224">
    <property type="entry name" value="FAS_alpha_su_C"/>
</dbReference>
<keyword evidence="7" id="KW-1185">Reference proteome</keyword>
<gene>
    <name evidence="6" type="ORF">ISO4_02847</name>
</gene>
<dbReference type="InterPro" id="IPR020841">
    <property type="entry name" value="PKS_Beta-ketoAc_synthase_dom"/>
</dbReference>
<reference evidence="6 7" key="1">
    <citation type="submission" date="2012-09" db="EMBL/GenBank/DDBJ databases">
        <title>Genome Sequence of alkane-degrading Bacterium Alcanivorax venustensis ISO4.</title>
        <authorList>
            <person name="Lai Q."/>
            <person name="Shao Z."/>
        </authorList>
    </citation>
    <scope>NUCLEOTIDE SEQUENCE [LARGE SCALE GENOMIC DNA]</scope>
    <source>
        <strain evidence="6 7">ISO4</strain>
    </source>
</reference>
<protein>
    <submittedName>
        <fullName evidence="6">3-oxoacyl-ACP synthase</fullName>
    </submittedName>
</protein>
<evidence type="ECO:0000256" key="1">
    <source>
        <dbReference type="ARBA" id="ARBA00005194"/>
    </source>
</evidence>
<dbReference type="Gene3D" id="3.40.47.10">
    <property type="match status" value="1"/>
</dbReference>
<dbReference type="PROSITE" id="PS52004">
    <property type="entry name" value="KS3_2"/>
    <property type="match status" value="1"/>
</dbReference>
<proteinExistence type="inferred from homology"/>
<comment type="similarity">
    <text evidence="2 4">Belongs to the thiolase-like superfamily. Beta-ketoacyl-ACP synthases family.</text>
</comment>
<accession>A0ABS0AJC1</accession>
<organism evidence="6 7">
    <name type="scientific">Alloalcanivorax venustensis ISO4</name>
    <dbReference type="NCBI Taxonomy" id="1177184"/>
    <lineage>
        <taxon>Bacteria</taxon>
        <taxon>Pseudomonadati</taxon>
        <taxon>Pseudomonadota</taxon>
        <taxon>Gammaproteobacteria</taxon>
        <taxon>Oceanospirillales</taxon>
        <taxon>Alcanivoracaceae</taxon>
        <taxon>Alloalcanivorax</taxon>
    </lineage>
</organism>
<dbReference type="CDD" id="cd00828">
    <property type="entry name" value="elong_cond_enzymes"/>
    <property type="match status" value="1"/>
</dbReference>
<dbReference type="InterPro" id="IPR014030">
    <property type="entry name" value="Ketoacyl_synth_N"/>
</dbReference>
<dbReference type="PANTHER" id="PTHR11712:SF336">
    <property type="entry name" value="3-OXOACYL-[ACYL-CARRIER-PROTEIN] SYNTHASE, MITOCHONDRIAL"/>
    <property type="match status" value="1"/>
</dbReference>
<dbReference type="SUPFAM" id="SSF53901">
    <property type="entry name" value="Thiolase-like"/>
    <property type="match status" value="2"/>
</dbReference>
<evidence type="ECO:0000256" key="3">
    <source>
        <dbReference type="ARBA" id="ARBA00022679"/>
    </source>
</evidence>
<feature type="domain" description="Ketosynthase family 3 (KS3)" evidence="5">
    <location>
        <begin position="1"/>
        <end position="513"/>
    </location>
</feature>
<dbReference type="EMBL" id="ARXR01000034">
    <property type="protein sequence ID" value="MBF5054245.1"/>
    <property type="molecule type" value="Genomic_DNA"/>
</dbReference>
<dbReference type="InterPro" id="IPR000794">
    <property type="entry name" value="Beta-ketoacyl_synthase"/>
</dbReference>
<comment type="pathway">
    <text evidence="1">Lipid metabolism; fatty acid biosynthesis.</text>
</comment>
<dbReference type="SMART" id="SM00825">
    <property type="entry name" value="PKS_KS"/>
    <property type="match status" value="1"/>
</dbReference>
<dbReference type="InterPro" id="IPR016039">
    <property type="entry name" value="Thiolase-like"/>
</dbReference>
<evidence type="ECO:0000313" key="6">
    <source>
        <dbReference type="EMBL" id="MBF5054245.1"/>
    </source>
</evidence>